<dbReference type="CDD" id="cd00082">
    <property type="entry name" value="HisKA"/>
    <property type="match status" value="1"/>
</dbReference>
<evidence type="ECO:0000256" key="6">
    <source>
        <dbReference type="ARBA" id="ARBA00023012"/>
    </source>
</evidence>
<feature type="domain" description="Histidine kinase" evidence="9">
    <location>
        <begin position="248"/>
        <end position="463"/>
    </location>
</feature>
<keyword evidence="8" id="KW-0812">Transmembrane</keyword>
<dbReference type="InterPro" id="IPR004358">
    <property type="entry name" value="Sig_transdc_His_kin-like_C"/>
</dbReference>
<dbReference type="EMBL" id="CAXJIO010000012">
    <property type="protein sequence ID" value="CAL2103327.1"/>
    <property type="molecule type" value="Genomic_DNA"/>
</dbReference>
<dbReference type="InterPro" id="IPR003661">
    <property type="entry name" value="HisK_dim/P_dom"/>
</dbReference>
<dbReference type="InterPro" id="IPR050351">
    <property type="entry name" value="BphY/WalK/GraS-like"/>
</dbReference>
<comment type="caution">
    <text evidence="10">The sequence shown here is derived from an EMBL/GenBank/DDBJ whole genome shotgun (WGS) entry which is preliminary data.</text>
</comment>
<dbReference type="EC" id="2.7.13.3" evidence="2"/>
<organism evidence="10 11">
    <name type="scientific">Tenacibaculum polynesiense</name>
    <dbReference type="NCBI Taxonomy" id="3137857"/>
    <lineage>
        <taxon>Bacteria</taxon>
        <taxon>Pseudomonadati</taxon>
        <taxon>Bacteroidota</taxon>
        <taxon>Flavobacteriia</taxon>
        <taxon>Flavobacteriales</taxon>
        <taxon>Flavobacteriaceae</taxon>
        <taxon>Tenacibaculum</taxon>
    </lineage>
</organism>
<sequence length="463" mass="53601">MTKKNNLLIIASVLGLLSLSLVQGYLIKNTYTLKKESFVNKVNQEVSRIDDYTPAIDSINEVWQKSFIKTLDKYSLKTISKKNVLSRLREVTDSLNKDFIKEYERELKRKKLGYGLEFHKKVSNIILVDSVKTDTLFHGKENPVYRLLGHDFIEQEKLQISNSVWHTERSFTKTIDGKVKRSFYQLYFETKDYINIDEWNSIVFNQMKGLLVLSFMVFLFVFGLMYYSIKNLINQKRISDIKTDFINNITHELKTPLATLTLATKMLGKREVKEQSNLLDATIKTVERQNVRLQKLIDQVLDNSLGFREIILEKKEVRLSAYLHTLLNDFELSVKERNVNLNLGFSDVDIIVFIDKFYFTTALLNILDNAVKYGSSNIIVNVEIKHEHLEIGIKDDGIGVSRTEQELLFDKFYRVPTKEVHNVKGLGLGLYYSNQVVKAHRGSISLESKEGKGTLFVIKIPKN</sequence>
<evidence type="ECO:0000313" key="10">
    <source>
        <dbReference type="EMBL" id="CAL2103327.1"/>
    </source>
</evidence>
<keyword evidence="7" id="KW-0175">Coiled coil</keyword>
<dbReference type="Gene3D" id="1.10.287.130">
    <property type="match status" value="1"/>
</dbReference>
<feature type="transmembrane region" description="Helical" evidence="8">
    <location>
        <begin position="210"/>
        <end position="229"/>
    </location>
</feature>
<dbReference type="GO" id="GO:0016301">
    <property type="term" value="F:kinase activity"/>
    <property type="evidence" value="ECO:0007669"/>
    <property type="project" value="UniProtKB-KW"/>
</dbReference>
<dbReference type="SMART" id="SM00388">
    <property type="entry name" value="HisKA"/>
    <property type="match status" value="1"/>
</dbReference>
<evidence type="ECO:0000256" key="8">
    <source>
        <dbReference type="SAM" id="Phobius"/>
    </source>
</evidence>
<evidence type="ECO:0000256" key="1">
    <source>
        <dbReference type="ARBA" id="ARBA00000085"/>
    </source>
</evidence>
<proteinExistence type="predicted"/>
<evidence type="ECO:0000256" key="7">
    <source>
        <dbReference type="SAM" id="Coils"/>
    </source>
</evidence>
<keyword evidence="6" id="KW-0902">Two-component regulatory system</keyword>
<dbReference type="SUPFAM" id="SSF47384">
    <property type="entry name" value="Homodimeric domain of signal transducing histidine kinase"/>
    <property type="match status" value="1"/>
</dbReference>
<evidence type="ECO:0000256" key="3">
    <source>
        <dbReference type="ARBA" id="ARBA00022553"/>
    </source>
</evidence>
<keyword evidence="8" id="KW-1133">Transmembrane helix</keyword>
<reference evidence="10 11" key="1">
    <citation type="submission" date="2024-05" db="EMBL/GenBank/DDBJ databases">
        <authorList>
            <person name="Duchaud E."/>
        </authorList>
    </citation>
    <scope>NUCLEOTIDE SEQUENCE [LARGE SCALE GENOMIC DNA]</scope>
    <source>
        <strain evidence="10">Ena-SAMPLE-TAB-13-05-2024-13:56:06:370-140308</strain>
    </source>
</reference>
<keyword evidence="8" id="KW-0472">Membrane</keyword>
<dbReference type="Proteomes" id="UP001497527">
    <property type="component" value="Unassembled WGS sequence"/>
</dbReference>
<dbReference type="Pfam" id="PF00512">
    <property type="entry name" value="HisKA"/>
    <property type="match status" value="1"/>
</dbReference>
<dbReference type="InterPro" id="IPR003594">
    <property type="entry name" value="HATPase_dom"/>
</dbReference>
<gene>
    <name evidence="10" type="ORF">T190423A01A_30441</name>
</gene>
<keyword evidence="3" id="KW-0597">Phosphoprotein</keyword>
<keyword evidence="11" id="KW-1185">Reference proteome</keyword>
<dbReference type="InterPro" id="IPR005467">
    <property type="entry name" value="His_kinase_dom"/>
</dbReference>
<evidence type="ECO:0000256" key="5">
    <source>
        <dbReference type="ARBA" id="ARBA00022777"/>
    </source>
</evidence>
<dbReference type="SUPFAM" id="SSF55874">
    <property type="entry name" value="ATPase domain of HSP90 chaperone/DNA topoisomerase II/histidine kinase"/>
    <property type="match status" value="1"/>
</dbReference>
<dbReference type="InterPro" id="IPR036097">
    <property type="entry name" value="HisK_dim/P_sf"/>
</dbReference>
<dbReference type="PANTHER" id="PTHR45453">
    <property type="entry name" value="PHOSPHATE REGULON SENSOR PROTEIN PHOR"/>
    <property type="match status" value="1"/>
</dbReference>
<keyword evidence="4" id="KW-0808">Transferase</keyword>
<keyword evidence="5 10" id="KW-0418">Kinase</keyword>
<dbReference type="PROSITE" id="PS50109">
    <property type="entry name" value="HIS_KIN"/>
    <property type="match status" value="1"/>
</dbReference>
<evidence type="ECO:0000256" key="4">
    <source>
        <dbReference type="ARBA" id="ARBA00022679"/>
    </source>
</evidence>
<name>A0ABP1F4X6_9FLAO</name>
<protein>
    <recommendedName>
        <fullName evidence="2">histidine kinase</fullName>
        <ecNumber evidence="2">2.7.13.3</ecNumber>
    </recommendedName>
</protein>
<dbReference type="RefSeq" id="WP_348717490.1">
    <property type="nucleotide sequence ID" value="NZ_CAXJIO010000012.1"/>
</dbReference>
<dbReference type="PRINTS" id="PR00344">
    <property type="entry name" value="BCTRLSENSOR"/>
</dbReference>
<dbReference type="Gene3D" id="3.30.565.10">
    <property type="entry name" value="Histidine kinase-like ATPase, C-terminal domain"/>
    <property type="match status" value="1"/>
</dbReference>
<dbReference type="CDD" id="cd00075">
    <property type="entry name" value="HATPase"/>
    <property type="match status" value="1"/>
</dbReference>
<dbReference type="PANTHER" id="PTHR45453:SF1">
    <property type="entry name" value="PHOSPHATE REGULON SENSOR PROTEIN PHOR"/>
    <property type="match status" value="1"/>
</dbReference>
<evidence type="ECO:0000259" key="9">
    <source>
        <dbReference type="PROSITE" id="PS50109"/>
    </source>
</evidence>
<feature type="coiled-coil region" evidence="7">
    <location>
        <begin position="269"/>
        <end position="303"/>
    </location>
</feature>
<dbReference type="InterPro" id="IPR036890">
    <property type="entry name" value="HATPase_C_sf"/>
</dbReference>
<evidence type="ECO:0000256" key="2">
    <source>
        <dbReference type="ARBA" id="ARBA00012438"/>
    </source>
</evidence>
<evidence type="ECO:0000313" key="11">
    <source>
        <dbReference type="Proteomes" id="UP001497527"/>
    </source>
</evidence>
<comment type="catalytic activity">
    <reaction evidence="1">
        <text>ATP + protein L-histidine = ADP + protein N-phospho-L-histidine.</text>
        <dbReference type="EC" id="2.7.13.3"/>
    </reaction>
</comment>
<dbReference type="SMART" id="SM00387">
    <property type="entry name" value="HATPase_c"/>
    <property type="match status" value="1"/>
</dbReference>
<dbReference type="Pfam" id="PF02518">
    <property type="entry name" value="HATPase_c"/>
    <property type="match status" value="1"/>
</dbReference>
<accession>A0ABP1F4X6</accession>